<keyword evidence="4" id="KW-1185">Reference proteome</keyword>
<reference evidence="4" key="1">
    <citation type="journal article" date="2017" name="J. Biotechnol.">
        <title>Complete genome sequence of Novosphingobium resinovorum SA1, a versatile xenobiotic-degrading bacterium capable of utilizing sulfanilic acid.</title>
        <authorList>
            <person name="Hegedus B."/>
            <person name="Kos P.B."/>
            <person name="Balint B."/>
            <person name="Maroti G."/>
            <person name="Gan H.M."/>
            <person name="Perei K."/>
            <person name="Rakhely G."/>
        </authorList>
    </citation>
    <scope>NUCLEOTIDE SEQUENCE [LARGE SCALE GENOMIC DNA]</scope>
    <source>
        <strain evidence="4">SA1</strain>
    </source>
</reference>
<dbReference type="AlphaFoldDB" id="A0A1D8A6N6"/>
<gene>
    <name evidence="3" type="ORF">BES08_14205</name>
</gene>
<evidence type="ECO:0000313" key="4">
    <source>
        <dbReference type="Proteomes" id="UP000094626"/>
    </source>
</evidence>
<organism evidence="3 4">
    <name type="scientific">Novosphingobium resinovorum</name>
    <dbReference type="NCBI Taxonomy" id="158500"/>
    <lineage>
        <taxon>Bacteria</taxon>
        <taxon>Pseudomonadati</taxon>
        <taxon>Pseudomonadota</taxon>
        <taxon>Alphaproteobacteria</taxon>
        <taxon>Sphingomonadales</taxon>
        <taxon>Sphingomonadaceae</taxon>
        <taxon>Novosphingobium</taxon>
    </lineage>
</organism>
<feature type="domain" description="Fumarylacetoacetase-like C-terminal" evidence="2">
    <location>
        <begin position="38"/>
        <end position="238"/>
    </location>
</feature>
<dbReference type="InterPro" id="IPR011234">
    <property type="entry name" value="Fumarylacetoacetase-like_C"/>
</dbReference>
<dbReference type="Proteomes" id="UP000094626">
    <property type="component" value="Chromosome"/>
</dbReference>
<sequence length="242" mass="26606">MSFERKEEQTTAHRLFASPTYPTVPVTGEPGRYPVHRIFCVGRNYADHAKEMGAEVDRQAPFYFMKDAQTLVASGSTVPYPPGTSNFHYEMELVLAVGQPIFRASRSDAEAAVFGYACGLDMTRRDLQLDARAKQRPWDIGKNVERSAIIGPITRREGIGEMGPRRISLSVDGTIKQDAHLSDLIWSPGELLEHLSQFYHLAPGDLIYTGTPAGVGPVVAGQHIRGEVDGLEPVELTVTPAE</sequence>
<dbReference type="Gene3D" id="3.90.850.10">
    <property type="entry name" value="Fumarylacetoacetase-like, C-terminal domain"/>
    <property type="match status" value="1"/>
</dbReference>
<dbReference type="RefSeq" id="WP_069708686.1">
    <property type="nucleotide sequence ID" value="NZ_CP017075.1"/>
</dbReference>
<dbReference type="InterPro" id="IPR036663">
    <property type="entry name" value="Fumarylacetoacetase_C_sf"/>
</dbReference>
<accession>A0A1D8A6N6</accession>
<keyword evidence="1" id="KW-0479">Metal-binding</keyword>
<dbReference type="Pfam" id="PF01557">
    <property type="entry name" value="FAA_hydrolase"/>
    <property type="match status" value="1"/>
</dbReference>
<dbReference type="KEGG" id="nre:BES08_14205"/>
<evidence type="ECO:0000256" key="1">
    <source>
        <dbReference type="ARBA" id="ARBA00022723"/>
    </source>
</evidence>
<name>A0A1D8A6N6_9SPHN</name>
<proteinExistence type="predicted"/>
<protein>
    <submittedName>
        <fullName evidence="3">Fumarylacetoacetase</fullName>
    </submittedName>
</protein>
<dbReference type="GO" id="GO:0018773">
    <property type="term" value="F:acetylpyruvate hydrolase activity"/>
    <property type="evidence" value="ECO:0007669"/>
    <property type="project" value="TreeGrafter"/>
</dbReference>
<dbReference type="PANTHER" id="PTHR11820:SF90">
    <property type="entry name" value="FLUTATHIONE S-TRANSFERASE"/>
    <property type="match status" value="1"/>
</dbReference>
<dbReference type="OrthoDB" id="5197601at2"/>
<dbReference type="EMBL" id="CP017075">
    <property type="protein sequence ID" value="AOR77779.1"/>
    <property type="molecule type" value="Genomic_DNA"/>
</dbReference>
<dbReference type="GO" id="GO:0046872">
    <property type="term" value="F:metal ion binding"/>
    <property type="evidence" value="ECO:0007669"/>
    <property type="project" value="UniProtKB-KW"/>
</dbReference>
<dbReference type="SUPFAM" id="SSF56529">
    <property type="entry name" value="FAH"/>
    <property type="match status" value="1"/>
</dbReference>
<dbReference type="PANTHER" id="PTHR11820">
    <property type="entry name" value="ACYLPYRUVASE"/>
    <property type="match status" value="1"/>
</dbReference>
<evidence type="ECO:0000313" key="3">
    <source>
        <dbReference type="EMBL" id="AOR77779.1"/>
    </source>
</evidence>
<evidence type="ECO:0000259" key="2">
    <source>
        <dbReference type="Pfam" id="PF01557"/>
    </source>
</evidence>